<sequence>MRLKEHHEIISGNSRYIDDLVFNNMVYLGVVRSTYARGIIKGITEPSGVELFLTQDRVKSFIPARPDRRAKNIVKMPVLANGVVNFVGQPIIAFVVKDRYEIEDKIEEVSIDYDPLTPVLSIEDALRNEVKIHPDGNIALDTEIAGGDVEQKLNADVVIERELNQDRLVANPMEPKGLIAYYDGSTLNLIGSFQSSFRVKSDLQEAIGLQPENIVVRSAPNVGGGFGNKVPAHAEYVLASIASIILKKPVKWIETRRDHLTNPTQGRGVKSKVRLYGKRDGTILGFEGEIAVDLGAYAYSINTTTPSFIAGLIGNVYRTRFSKFRALAVYTNKPPTGPYRGAGRPEAVLITETLIEEFAEKIGKDSIEIREMNLIEGNYTTPLGYKIDKAGYKELFLKGKETYNMVKNKYKDKGVALVFFSTVVRDSPGEGAKVRVGKGKVEIFVGTGPHGQAHKTTFSILASETLGISPDVIEVKVNDTLSLKEGVGSFGSRSASAGGLAVIRACKELLSDLKKRNMSLNDAINSEGYTEYEVFAKAEDIYSPGVHIAVVDFDREICKPKVLEYYAIDDVGRAIIPSEVEGQIVGGILQGLSQIYLEGAPFDENGNPVYSSIAEAGVPTSLDADYKVFLEVIETPTVYDSKARGVGEEGTTGALASVFIALEKLLKKRFNGTPISFSDLC</sequence>
<dbReference type="OrthoDB" id="57164at2157"/>
<evidence type="ECO:0000256" key="1">
    <source>
        <dbReference type="ARBA" id="ARBA00022505"/>
    </source>
</evidence>
<feature type="domain" description="Aldehyde oxidase/xanthine dehydrogenase a/b hammerhead" evidence="3">
    <location>
        <begin position="11"/>
        <end position="117"/>
    </location>
</feature>
<reference evidence="4 6" key="1">
    <citation type="submission" date="2015-12" db="EMBL/GenBank/DDBJ databases">
        <title>A stable core within a dynamic pangenome in Sulfolobus acidocaldarius.</title>
        <authorList>
            <person name="Anderson R."/>
            <person name="Kouris A."/>
            <person name="Seward C."/>
            <person name="Campbell K."/>
            <person name="Whitaker R."/>
        </authorList>
    </citation>
    <scope>NUCLEOTIDE SEQUENCE [LARGE SCALE GENOMIC DNA]</scope>
    <source>
        <strain evidence="4 6">GG12-C01-09</strain>
        <strain evidence="5">NG05B_CO5_07</strain>
    </source>
</reference>
<dbReference type="Pfam" id="PF20256">
    <property type="entry name" value="MoCoBD_2"/>
    <property type="match status" value="1"/>
</dbReference>
<dbReference type="SMR" id="A0A0U3H1B1"/>
<accession>A0A0U3H1B1</accession>
<organism evidence="4 6">
    <name type="scientific">Sulfolobus acidocaldarius</name>
    <dbReference type="NCBI Taxonomy" id="2285"/>
    <lineage>
        <taxon>Archaea</taxon>
        <taxon>Thermoproteota</taxon>
        <taxon>Thermoprotei</taxon>
        <taxon>Sulfolobales</taxon>
        <taxon>Sulfolobaceae</taxon>
        <taxon>Sulfolobus</taxon>
    </lineage>
</organism>
<dbReference type="InterPro" id="IPR036856">
    <property type="entry name" value="Ald_Oxase/Xan_DH_a/b_sf"/>
</dbReference>
<dbReference type="Gene3D" id="3.30.365.10">
    <property type="entry name" value="Aldehyde oxidase/xanthine dehydrogenase, molybdopterin binding domain"/>
    <property type="match status" value="4"/>
</dbReference>
<dbReference type="SUPFAM" id="SSF54665">
    <property type="entry name" value="CO dehydrogenase molybdoprotein N-domain-like"/>
    <property type="match status" value="1"/>
</dbReference>
<dbReference type="Pfam" id="PF01315">
    <property type="entry name" value="Ald_Xan_dh_C"/>
    <property type="match status" value="1"/>
</dbReference>
<proteinExistence type="predicted"/>
<name>A0A0U3H1B1_9CREN</name>
<dbReference type="AlphaFoldDB" id="A0A0U3H1B1"/>
<dbReference type="SMART" id="SM01008">
    <property type="entry name" value="Ald_Xan_dh_C"/>
    <property type="match status" value="1"/>
</dbReference>
<evidence type="ECO:0000313" key="6">
    <source>
        <dbReference type="Proteomes" id="UP000065473"/>
    </source>
</evidence>
<dbReference type="PANTHER" id="PTHR11908">
    <property type="entry name" value="XANTHINE DEHYDROGENASE"/>
    <property type="match status" value="1"/>
</dbReference>
<dbReference type="InterPro" id="IPR046867">
    <property type="entry name" value="AldOxase/xan_DH_MoCoBD2"/>
</dbReference>
<dbReference type="InterPro" id="IPR008274">
    <property type="entry name" value="AldOxase/xan_DH_MoCoBD1"/>
</dbReference>
<dbReference type="InterPro" id="IPR016208">
    <property type="entry name" value="Ald_Oxase/xanthine_DH-like"/>
</dbReference>
<dbReference type="EMBL" id="CP013694">
    <property type="protein sequence ID" value="ALU28736.1"/>
    <property type="molecule type" value="Genomic_DNA"/>
</dbReference>
<dbReference type="PaxDb" id="1435377-SUSAZ_04715"/>
<protein>
    <submittedName>
        <fullName evidence="4">Aldehyde oxidase</fullName>
    </submittedName>
</protein>
<evidence type="ECO:0000313" key="4">
    <source>
        <dbReference type="EMBL" id="ALU28736.1"/>
    </source>
</evidence>
<dbReference type="OMA" id="FACGPYV"/>
<dbReference type="SUPFAM" id="SSF56003">
    <property type="entry name" value="Molybdenum cofactor-binding domain"/>
    <property type="match status" value="1"/>
</dbReference>
<evidence type="ECO:0000259" key="3">
    <source>
        <dbReference type="SMART" id="SM01008"/>
    </source>
</evidence>
<dbReference type="GO" id="GO:0005506">
    <property type="term" value="F:iron ion binding"/>
    <property type="evidence" value="ECO:0007669"/>
    <property type="project" value="InterPro"/>
</dbReference>
<dbReference type="Pfam" id="PF02738">
    <property type="entry name" value="MoCoBD_1"/>
    <property type="match status" value="1"/>
</dbReference>
<evidence type="ECO:0000256" key="2">
    <source>
        <dbReference type="ARBA" id="ARBA00023002"/>
    </source>
</evidence>
<dbReference type="Proteomes" id="UP000065473">
    <property type="component" value="Chromosome"/>
</dbReference>
<dbReference type="Gene3D" id="3.90.1170.50">
    <property type="entry name" value="Aldehyde oxidase/xanthine dehydrogenase, a/b hammerhead"/>
    <property type="match status" value="1"/>
</dbReference>
<keyword evidence="1" id="KW-0500">Molybdenum</keyword>
<dbReference type="GO" id="GO:0016491">
    <property type="term" value="F:oxidoreductase activity"/>
    <property type="evidence" value="ECO:0007669"/>
    <property type="project" value="UniProtKB-KW"/>
</dbReference>
<dbReference type="InterPro" id="IPR037165">
    <property type="entry name" value="AldOxase/xan_DH_Mopterin-bd_sf"/>
</dbReference>
<keyword evidence="2" id="KW-0560">Oxidoreductase</keyword>
<gene>
    <name evidence="4" type="ORF">ATY89_01360</name>
    <name evidence="5" type="ORF">ATZ20_04395</name>
</gene>
<dbReference type="EMBL" id="CP013695">
    <property type="protein sequence ID" value="ALU31455.1"/>
    <property type="molecule type" value="Genomic_DNA"/>
</dbReference>
<dbReference type="RefSeq" id="WP_011277879.1">
    <property type="nucleotide sequence ID" value="NZ_BHWZ01000002.1"/>
</dbReference>
<evidence type="ECO:0000313" key="5">
    <source>
        <dbReference type="EMBL" id="ALU31455.1"/>
    </source>
</evidence>
<dbReference type="GeneID" id="14551529"/>
<dbReference type="InterPro" id="IPR000674">
    <property type="entry name" value="Ald_Oxase/Xan_DH_a/b"/>
</dbReference>
<dbReference type="PANTHER" id="PTHR11908:SF132">
    <property type="entry name" value="ALDEHYDE OXIDASE 1-RELATED"/>
    <property type="match status" value="1"/>
</dbReference>
<dbReference type="STRING" id="1435377.SUSAZ_04715"/>
<dbReference type="Proteomes" id="UP000060043">
    <property type="component" value="Chromosome"/>
</dbReference>